<dbReference type="EMBL" id="AFNW01000294">
    <property type="protein sequence ID" value="EKJ71194.1"/>
    <property type="molecule type" value="Genomic_DNA"/>
</dbReference>
<keyword evidence="2" id="KW-1185">Reference proteome</keyword>
<accession>K3VC42</accession>
<sequence length="193" mass="22382">MPSREALSYYNSLVQQQDNVIESGADEQAFRYALQESRFPHLEKVTVTPAAHGFLFFPLYETPMIRAFPYGFVYPIQRGWSCAGHVYDDAPQPAEPWEDEEEKRKWRGFRIVLRHLADPKLPHNISQLSFDNNKLATGINHLIFNQPNEEYDNLCRTLERPGLKSFTLSLVMGYLSGWDAEEWNFFKMGDCAV</sequence>
<dbReference type="KEGG" id="fpu:FPSE_08700"/>
<dbReference type="AlphaFoldDB" id="K3VC42"/>
<dbReference type="HOGENOM" id="CLU_1408845_0_0_1"/>
<evidence type="ECO:0000313" key="2">
    <source>
        <dbReference type="Proteomes" id="UP000007978"/>
    </source>
</evidence>
<gene>
    <name evidence="1" type="ORF">FPSE_08700</name>
</gene>
<proteinExistence type="predicted"/>
<organism evidence="1 2">
    <name type="scientific">Fusarium pseudograminearum (strain CS3096)</name>
    <name type="common">Wheat and barley crown-rot fungus</name>
    <dbReference type="NCBI Taxonomy" id="1028729"/>
    <lineage>
        <taxon>Eukaryota</taxon>
        <taxon>Fungi</taxon>
        <taxon>Dikarya</taxon>
        <taxon>Ascomycota</taxon>
        <taxon>Pezizomycotina</taxon>
        <taxon>Sordariomycetes</taxon>
        <taxon>Hypocreomycetidae</taxon>
        <taxon>Hypocreales</taxon>
        <taxon>Nectriaceae</taxon>
        <taxon>Fusarium</taxon>
    </lineage>
</organism>
<dbReference type="RefSeq" id="XP_009260093.1">
    <property type="nucleotide sequence ID" value="XM_009261818.1"/>
</dbReference>
<evidence type="ECO:0000313" key="1">
    <source>
        <dbReference type="EMBL" id="EKJ71194.1"/>
    </source>
</evidence>
<comment type="caution">
    <text evidence="1">The sequence shown here is derived from an EMBL/GenBank/DDBJ whole genome shotgun (WGS) entry which is preliminary data.</text>
</comment>
<protein>
    <submittedName>
        <fullName evidence="1">Uncharacterized protein</fullName>
    </submittedName>
</protein>
<dbReference type="OrthoDB" id="5422579at2759"/>
<dbReference type="GeneID" id="20367318"/>
<dbReference type="eggNOG" id="ENOG502SJQV">
    <property type="taxonomic scope" value="Eukaryota"/>
</dbReference>
<name>K3VC42_FUSPC</name>
<reference evidence="1 2" key="1">
    <citation type="journal article" date="2012" name="PLoS Pathog.">
        <title>Comparative pathogenomics reveals horizontally acquired novel virulence genes in fungi infecting cereal hosts.</title>
        <authorList>
            <person name="Gardiner D.M."/>
            <person name="McDonald M.C."/>
            <person name="Covarelli L."/>
            <person name="Solomon P.S."/>
            <person name="Rusu A.G."/>
            <person name="Marshall M."/>
            <person name="Kazan K."/>
            <person name="Chakraborty S."/>
            <person name="McDonald B.A."/>
            <person name="Manners J.M."/>
        </authorList>
    </citation>
    <scope>NUCLEOTIDE SEQUENCE [LARGE SCALE GENOMIC DNA]</scope>
    <source>
        <strain evidence="1 2">CS3096</strain>
    </source>
</reference>
<dbReference type="Proteomes" id="UP000007978">
    <property type="component" value="Chromosome 1"/>
</dbReference>